<keyword evidence="6 8" id="KW-0496">Mitochondrion</keyword>
<name>A0A833RTU7_9HYME</name>
<keyword evidence="5" id="KW-1133">Transmembrane helix</keyword>
<evidence type="ECO:0000256" key="2">
    <source>
        <dbReference type="ARBA" id="ARBA00006771"/>
    </source>
</evidence>
<keyword evidence="3" id="KW-0812">Transmembrane</keyword>
<evidence type="ECO:0000256" key="3">
    <source>
        <dbReference type="ARBA" id="ARBA00022692"/>
    </source>
</evidence>
<proteinExistence type="inferred from homology"/>
<evidence type="ECO:0000313" key="10">
    <source>
        <dbReference type="Proteomes" id="UP000655588"/>
    </source>
</evidence>
<dbReference type="PANTHER" id="PTHR31816:SF3">
    <property type="entry name" value="MICOS COMPLEX SUBUNIT MIC13"/>
    <property type="match status" value="1"/>
</dbReference>
<dbReference type="Pfam" id="PF15884">
    <property type="entry name" value="QIL1"/>
    <property type="match status" value="1"/>
</dbReference>
<keyword evidence="10" id="KW-1185">Reference proteome</keyword>
<organism evidence="9 10">
    <name type="scientific">Frieseomelitta varia</name>
    <dbReference type="NCBI Taxonomy" id="561572"/>
    <lineage>
        <taxon>Eukaryota</taxon>
        <taxon>Metazoa</taxon>
        <taxon>Ecdysozoa</taxon>
        <taxon>Arthropoda</taxon>
        <taxon>Hexapoda</taxon>
        <taxon>Insecta</taxon>
        <taxon>Pterygota</taxon>
        <taxon>Neoptera</taxon>
        <taxon>Endopterygota</taxon>
        <taxon>Hymenoptera</taxon>
        <taxon>Apocrita</taxon>
        <taxon>Aculeata</taxon>
        <taxon>Apoidea</taxon>
        <taxon>Anthophila</taxon>
        <taxon>Apidae</taxon>
        <taxon>Frieseomelitta</taxon>
    </lineage>
</organism>
<dbReference type="AlphaFoldDB" id="A0A833RTU7"/>
<accession>A0A833RTU7</accession>
<evidence type="ECO:0000256" key="6">
    <source>
        <dbReference type="ARBA" id="ARBA00023128"/>
    </source>
</evidence>
<evidence type="ECO:0000256" key="4">
    <source>
        <dbReference type="ARBA" id="ARBA00022792"/>
    </source>
</evidence>
<comment type="function">
    <text evidence="8">Component of the MICOS complex, a large protein complex of the mitochondrial inner membrane that plays crucial roles in the maintenance of crista junctions, inner membrane architecture, and formation of contact sites to the outer membrane.</text>
</comment>
<evidence type="ECO:0000256" key="5">
    <source>
        <dbReference type="ARBA" id="ARBA00022989"/>
    </source>
</evidence>
<comment type="similarity">
    <text evidence="2 8">Belongs to the MICOS complex subunit Mic13 family.</text>
</comment>
<evidence type="ECO:0000256" key="7">
    <source>
        <dbReference type="ARBA" id="ARBA00023136"/>
    </source>
</evidence>
<keyword evidence="7" id="KW-0472">Membrane</keyword>
<keyword evidence="4 8" id="KW-0999">Mitochondrion inner membrane</keyword>
<dbReference type="PANTHER" id="PTHR31816">
    <property type="entry name" value="MICOS COMPLEX SUBUNIT MIC13"/>
    <property type="match status" value="1"/>
</dbReference>
<comment type="subunit">
    <text evidence="8">Component of the mitochondrial contact site and cristae organizing system (MICOS) complex.</text>
</comment>
<dbReference type="Proteomes" id="UP000655588">
    <property type="component" value="Unassembled WGS sequence"/>
</dbReference>
<dbReference type="InterPro" id="IPR026769">
    <property type="entry name" value="Mic13"/>
</dbReference>
<evidence type="ECO:0000313" key="9">
    <source>
        <dbReference type="EMBL" id="KAF3429129.1"/>
    </source>
</evidence>
<dbReference type="EMBL" id="WNWW01000178">
    <property type="protein sequence ID" value="KAF3429129.1"/>
    <property type="molecule type" value="Genomic_DNA"/>
</dbReference>
<gene>
    <name evidence="9" type="ORF">E2986_06177</name>
</gene>
<protein>
    <recommendedName>
        <fullName evidence="8">MICOS complex subunit MIC13</fullName>
    </recommendedName>
</protein>
<sequence length="110" mass="12511">MELVRFAIKSSIVGGSIYYTYTEGLWSKSEETAKLYEKLYANLAPYVKENVPEEVIKEWAQLPSVSCVTSFVKTSWNNGVITSMKFISDLPAHTTNLYETAEKYIKTLNI</sequence>
<comment type="caution">
    <text evidence="9">The sequence shown here is derived from an EMBL/GenBank/DDBJ whole genome shotgun (WGS) entry which is preliminary data.</text>
</comment>
<dbReference type="GO" id="GO:0042407">
    <property type="term" value="P:cristae formation"/>
    <property type="evidence" value="ECO:0007669"/>
    <property type="project" value="TreeGrafter"/>
</dbReference>
<evidence type="ECO:0000256" key="1">
    <source>
        <dbReference type="ARBA" id="ARBA00004434"/>
    </source>
</evidence>
<comment type="subcellular location">
    <subcellularLocation>
        <location evidence="1 8">Mitochondrion inner membrane</location>
        <topology evidence="1 8">Single-pass membrane protein</topology>
    </subcellularLocation>
</comment>
<evidence type="ECO:0000256" key="8">
    <source>
        <dbReference type="RuleBase" id="RU363009"/>
    </source>
</evidence>
<dbReference type="GO" id="GO:0061617">
    <property type="term" value="C:MICOS complex"/>
    <property type="evidence" value="ECO:0007669"/>
    <property type="project" value="UniProtKB-UniRule"/>
</dbReference>
<dbReference type="GO" id="GO:0044284">
    <property type="term" value="C:mitochondrial crista junction"/>
    <property type="evidence" value="ECO:0007669"/>
    <property type="project" value="TreeGrafter"/>
</dbReference>
<reference evidence="9" key="1">
    <citation type="submission" date="2019-11" db="EMBL/GenBank/DDBJ databases">
        <title>The nuclear and mitochondrial genomes of Frieseomelitta varia - a highly eusocial stingless bee (Meliponini) with a permanently sterile worker caste.</title>
        <authorList>
            <person name="Freitas F.C.P."/>
            <person name="Lourenco A.P."/>
            <person name="Nunes F.M.F."/>
            <person name="Paschoal A.R."/>
            <person name="Abreu F.C.P."/>
            <person name="Barbin F.O."/>
            <person name="Bataglia L."/>
            <person name="Cardoso-Junior C.A.M."/>
            <person name="Cervoni M.S."/>
            <person name="Silva S.R."/>
            <person name="Dalarmi F."/>
            <person name="Del Lama M.A."/>
            <person name="Depintor T.S."/>
            <person name="Ferreira K.M."/>
            <person name="Goria P.S."/>
            <person name="Jaskot M.C."/>
            <person name="Lago D.C."/>
            <person name="Luna-Lucena D."/>
            <person name="Moda L.M."/>
            <person name="Nascimento L."/>
            <person name="Pedrino M."/>
            <person name="Rabico F.O."/>
            <person name="Sanches F.C."/>
            <person name="Santos D.E."/>
            <person name="Santos C.G."/>
            <person name="Vieira J."/>
            <person name="Lopes T.F."/>
            <person name="Barchuk A.R."/>
            <person name="Hartfelder K."/>
            <person name="Simoes Z.L.P."/>
            <person name="Bitondi M.M.G."/>
            <person name="Pinheiro D.G."/>
        </authorList>
    </citation>
    <scope>NUCLEOTIDE SEQUENCE</scope>
    <source>
        <strain evidence="9">USP_RPSP 00005682</strain>
        <tissue evidence="9">Whole individual</tissue>
    </source>
</reference>